<accession>A0A285NXE9</accession>
<dbReference type="Gene3D" id="3.20.20.150">
    <property type="entry name" value="Divalent-metal-dependent TIM barrel enzymes"/>
    <property type="match status" value="1"/>
</dbReference>
<evidence type="ECO:0000313" key="2">
    <source>
        <dbReference type="Proteomes" id="UP000219356"/>
    </source>
</evidence>
<dbReference type="SUPFAM" id="SSF51658">
    <property type="entry name" value="Xylose isomerase-like"/>
    <property type="match status" value="1"/>
</dbReference>
<dbReference type="InterPro" id="IPR036237">
    <property type="entry name" value="Xyl_isomerase-like_sf"/>
</dbReference>
<dbReference type="EMBL" id="OBEK01000003">
    <property type="protein sequence ID" value="SNZ14109.1"/>
    <property type="molecule type" value="Genomic_DNA"/>
</dbReference>
<dbReference type="RefSeq" id="WP_097042128.1">
    <property type="nucleotide sequence ID" value="NZ_OBEK01000003.1"/>
</dbReference>
<keyword evidence="2" id="KW-1185">Reference proteome</keyword>
<evidence type="ECO:0000313" key="1">
    <source>
        <dbReference type="EMBL" id="SNZ14109.1"/>
    </source>
</evidence>
<dbReference type="OrthoDB" id="110795at2"/>
<organism evidence="1 2">
    <name type="scientific">Terribacillus aidingensis</name>
    <dbReference type="NCBI Taxonomy" id="586416"/>
    <lineage>
        <taxon>Bacteria</taxon>
        <taxon>Bacillati</taxon>
        <taxon>Bacillota</taxon>
        <taxon>Bacilli</taxon>
        <taxon>Bacillales</taxon>
        <taxon>Bacillaceae</taxon>
        <taxon>Terribacillus</taxon>
    </lineage>
</organism>
<protein>
    <recommendedName>
        <fullName evidence="3">Xylose isomerase-like TIM barrel</fullName>
    </recommendedName>
</protein>
<proteinExistence type="predicted"/>
<name>A0A285NXE9_9BACI</name>
<sequence>MENIYFSSTLRWHEPAEQVVRQAASDQLPGIEIWAPHVFFHDSDPLVIRKTTEQAGMHFTMHAPSWDLNSTSFDRSVRLKQDLQTVVEGMDTTSASWEQNLSFIRQHFQAKEHVI</sequence>
<reference evidence="2" key="1">
    <citation type="submission" date="2017-09" db="EMBL/GenBank/DDBJ databases">
        <authorList>
            <person name="Varghese N."/>
            <person name="Submissions S."/>
        </authorList>
    </citation>
    <scope>NUCLEOTIDE SEQUENCE [LARGE SCALE GENOMIC DNA]</scope>
    <source>
        <strain evidence="2">CGMCC 1.8913</strain>
    </source>
</reference>
<dbReference type="Proteomes" id="UP000219356">
    <property type="component" value="Unassembled WGS sequence"/>
</dbReference>
<dbReference type="AlphaFoldDB" id="A0A285NXE9"/>
<gene>
    <name evidence="1" type="ORF">SAMN05421503_2230</name>
</gene>
<evidence type="ECO:0008006" key="3">
    <source>
        <dbReference type="Google" id="ProtNLM"/>
    </source>
</evidence>